<gene>
    <name evidence="2" type="ORF">ACH5RR_029396</name>
</gene>
<organism evidence="2 3">
    <name type="scientific">Cinchona calisaya</name>
    <dbReference type="NCBI Taxonomy" id="153742"/>
    <lineage>
        <taxon>Eukaryota</taxon>
        <taxon>Viridiplantae</taxon>
        <taxon>Streptophyta</taxon>
        <taxon>Embryophyta</taxon>
        <taxon>Tracheophyta</taxon>
        <taxon>Spermatophyta</taxon>
        <taxon>Magnoliopsida</taxon>
        <taxon>eudicotyledons</taxon>
        <taxon>Gunneridae</taxon>
        <taxon>Pentapetalae</taxon>
        <taxon>asterids</taxon>
        <taxon>lamiids</taxon>
        <taxon>Gentianales</taxon>
        <taxon>Rubiaceae</taxon>
        <taxon>Cinchonoideae</taxon>
        <taxon>Cinchoneae</taxon>
        <taxon>Cinchona</taxon>
    </lineage>
</organism>
<proteinExistence type="predicted"/>
<feature type="compositionally biased region" description="Basic and acidic residues" evidence="1">
    <location>
        <begin position="53"/>
        <end position="62"/>
    </location>
</feature>
<feature type="non-terminal residue" evidence="2">
    <location>
        <position position="1"/>
    </location>
</feature>
<sequence length="138" mass="15412">HEAETLTECDTLPWELWNILDNREGLRWAQLSCHQTYLFSLNSLVNDLSSLRSDNDQHDTAERRRKHGFIDEPDDDYHGDDGPSRFTMMTPSHTVHAFSSGSTYDDGARPSHVAGPSSKTKTSHGSEPLHGVGSCQSD</sequence>
<feature type="region of interest" description="Disordered" evidence="1">
    <location>
        <begin position="49"/>
        <end position="138"/>
    </location>
</feature>
<feature type="compositionally biased region" description="Polar residues" evidence="1">
    <location>
        <begin position="87"/>
        <end position="103"/>
    </location>
</feature>
<accession>A0ABD2YVD9</accession>
<dbReference type="Proteomes" id="UP001630127">
    <property type="component" value="Unassembled WGS sequence"/>
</dbReference>
<reference evidence="2 3" key="1">
    <citation type="submission" date="2024-11" db="EMBL/GenBank/DDBJ databases">
        <title>A near-complete genome assembly of Cinchona calisaya.</title>
        <authorList>
            <person name="Lian D.C."/>
            <person name="Zhao X.W."/>
            <person name="Wei L."/>
        </authorList>
    </citation>
    <scope>NUCLEOTIDE SEQUENCE [LARGE SCALE GENOMIC DNA]</scope>
    <source>
        <tissue evidence="2">Nenye</tissue>
    </source>
</reference>
<name>A0ABD2YVD9_9GENT</name>
<evidence type="ECO:0000313" key="2">
    <source>
        <dbReference type="EMBL" id="KAL3509995.1"/>
    </source>
</evidence>
<keyword evidence="3" id="KW-1185">Reference proteome</keyword>
<evidence type="ECO:0000256" key="1">
    <source>
        <dbReference type="SAM" id="MobiDB-lite"/>
    </source>
</evidence>
<dbReference type="EMBL" id="JBJUIK010000012">
    <property type="protein sequence ID" value="KAL3509995.1"/>
    <property type="molecule type" value="Genomic_DNA"/>
</dbReference>
<evidence type="ECO:0000313" key="3">
    <source>
        <dbReference type="Proteomes" id="UP001630127"/>
    </source>
</evidence>
<comment type="caution">
    <text evidence="2">The sequence shown here is derived from an EMBL/GenBank/DDBJ whole genome shotgun (WGS) entry which is preliminary data.</text>
</comment>
<protein>
    <submittedName>
        <fullName evidence="2">Uncharacterized protein</fullName>
    </submittedName>
</protein>
<dbReference type="AlphaFoldDB" id="A0ABD2YVD9"/>